<name>A0AAT9HL88_9ACTN</name>
<gene>
    <name evidence="1" type="ORF">SHKM778_45130</name>
</gene>
<evidence type="ECO:0000313" key="1">
    <source>
        <dbReference type="EMBL" id="BFO18125.1"/>
    </source>
</evidence>
<dbReference type="AlphaFoldDB" id="A0AAT9HL88"/>
<evidence type="ECO:0008006" key="2">
    <source>
        <dbReference type="Google" id="ProtNLM"/>
    </source>
</evidence>
<organism evidence="1">
    <name type="scientific">Streptomyces haneummycinicus</name>
    <dbReference type="NCBI Taxonomy" id="3074435"/>
    <lineage>
        <taxon>Bacteria</taxon>
        <taxon>Bacillati</taxon>
        <taxon>Actinomycetota</taxon>
        <taxon>Actinomycetes</taxon>
        <taxon>Kitasatosporales</taxon>
        <taxon>Streptomycetaceae</taxon>
        <taxon>Streptomyces</taxon>
    </lineage>
</organism>
<dbReference type="EMBL" id="AP035768">
    <property type="protein sequence ID" value="BFO18125.1"/>
    <property type="molecule type" value="Genomic_DNA"/>
</dbReference>
<reference evidence="1" key="1">
    <citation type="submission" date="2024-06" db="EMBL/GenBank/DDBJ databases">
        <authorList>
            <consortium name="consrtm"/>
            <person name="Uemura M."/>
            <person name="Terahara T."/>
        </authorList>
    </citation>
    <scope>NUCLEOTIDE SEQUENCE</scope>
    <source>
        <strain evidence="1">KM77-8</strain>
    </source>
</reference>
<protein>
    <recommendedName>
        <fullName evidence="2">Helicase-associated domain-containing protein</fullName>
    </recommendedName>
</protein>
<proteinExistence type="predicted"/>
<accession>A0AAT9HL88</accession>
<sequence length="59" mass="6688">MTAVCGPVLGGFLPQLRRSEDHEEREHKLGHWIGKRRSEASTLAPQRMELLSASGMRWS</sequence>
<reference evidence="1" key="2">
    <citation type="submission" date="2024-07" db="EMBL/GenBank/DDBJ databases">
        <title>Streptomyces haneummycinica sp. nov., a new antibiotic-producing actinobacterium isolated from marine sediment.</title>
        <authorList>
            <person name="Uemura M."/>
            <person name="Hamada M."/>
            <person name="Hirano S."/>
            <person name="Kobayashi K."/>
            <person name="Ohshiro T."/>
            <person name="Kobayashi T."/>
            <person name="Terahara T."/>
        </authorList>
    </citation>
    <scope>NUCLEOTIDE SEQUENCE</scope>
    <source>
        <strain evidence="1">KM77-8</strain>
    </source>
</reference>